<accession>A0ABQ1T4D1</accession>
<dbReference type="Proteomes" id="UP000606498">
    <property type="component" value="Unassembled WGS sequence"/>
</dbReference>
<name>A0ABQ1T4D1_9GAMM</name>
<protein>
    <submittedName>
        <fullName evidence="1">Uncharacterized protein</fullName>
    </submittedName>
</protein>
<evidence type="ECO:0000313" key="2">
    <source>
        <dbReference type="Proteomes" id="UP000606498"/>
    </source>
</evidence>
<sequence>MEPAALVLAPKDEGNGLRLAHFIYTSAIHMEDVPFALVDTASLFAQVGAWVMEHDSDRDMLSPEEQQIRIDTNKVDDNKIDIDIDVMLCEAMHLIPDTQGPVLLDNRRWRLDVPPLYVAESIQVVTELETSDGK</sequence>
<dbReference type="Pfam" id="PF06891">
    <property type="entry name" value="P2_Phage_GpR"/>
    <property type="match status" value="1"/>
</dbReference>
<dbReference type="EMBL" id="BMKO01000003">
    <property type="protein sequence ID" value="GGE76014.1"/>
    <property type="molecule type" value="Genomic_DNA"/>
</dbReference>
<reference evidence="2" key="1">
    <citation type="journal article" date="2019" name="Int. J. Syst. Evol. Microbiol.">
        <title>The Global Catalogue of Microorganisms (GCM) 10K type strain sequencing project: providing services to taxonomists for standard genome sequencing and annotation.</title>
        <authorList>
            <consortium name="The Broad Institute Genomics Platform"/>
            <consortium name="The Broad Institute Genome Sequencing Center for Infectious Disease"/>
            <person name="Wu L."/>
            <person name="Ma J."/>
        </authorList>
    </citation>
    <scope>NUCLEOTIDE SEQUENCE [LARGE SCALE GENOMIC DNA]</scope>
    <source>
        <strain evidence="2">CGMCC 1.16033</strain>
    </source>
</reference>
<keyword evidence="2" id="KW-1185">Reference proteome</keyword>
<comment type="caution">
    <text evidence="1">The sequence shown here is derived from an EMBL/GenBank/DDBJ whole genome shotgun (WGS) entry which is preliminary data.</text>
</comment>
<gene>
    <name evidence="1" type="ORF">GCM10011520_15690</name>
</gene>
<evidence type="ECO:0000313" key="1">
    <source>
        <dbReference type="EMBL" id="GGE76014.1"/>
    </source>
</evidence>
<proteinExistence type="predicted"/>
<organism evidence="1 2">
    <name type="scientific">Shewanella carassii</name>
    <dbReference type="NCBI Taxonomy" id="1987584"/>
    <lineage>
        <taxon>Bacteria</taxon>
        <taxon>Pseudomonadati</taxon>
        <taxon>Pseudomonadota</taxon>
        <taxon>Gammaproteobacteria</taxon>
        <taxon>Alteromonadales</taxon>
        <taxon>Shewanellaceae</taxon>
        <taxon>Shewanella</taxon>
    </lineage>
</organism>
<dbReference type="InterPro" id="IPR009678">
    <property type="entry name" value="Phage_tail_completion_R"/>
</dbReference>